<dbReference type="InterPro" id="IPR058532">
    <property type="entry name" value="YjbR/MT2646/Rv2570-like"/>
</dbReference>
<name>A0ABZ2YUF1_9BACT</name>
<sequence length="116" mass="13177">MITIATFRELCLSMPETTEVKHFDRQAFRTKRKIFATLLEEASTANFPFTPEEQAAWCKLAPGVFYPVPGGWGLQGWTTVDLKKVKKSQLVDAVQSAWYHAAPAKLQEQFRMQNGL</sequence>
<evidence type="ECO:0000313" key="1">
    <source>
        <dbReference type="EMBL" id="WZN42454.1"/>
    </source>
</evidence>
<dbReference type="SUPFAM" id="SSF142906">
    <property type="entry name" value="YjbR-like"/>
    <property type="match status" value="1"/>
</dbReference>
<gene>
    <name evidence="1" type="ORF">WJU16_05330</name>
</gene>
<dbReference type="Proteomes" id="UP001485459">
    <property type="component" value="Chromosome"/>
</dbReference>
<reference evidence="2" key="1">
    <citation type="submission" date="2024-03" db="EMBL/GenBank/DDBJ databases">
        <title>Chitinophaga horti sp. nov., isolated from garden soil.</title>
        <authorList>
            <person name="Lee D.S."/>
            <person name="Han D.M."/>
            <person name="Baek J.H."/>
            <person name="Choi D.G."/>
            <person name="Jeon J.H."/>
            <person name="Jeon C.O."/>
        </authorList>
    </citation>
    <scope>NUCLEOTIDE SEQUENCE [LARGE SCALE GENOMIC DNA]</scope>
    <source>
        <strain evidence="2">GPA1</strain>
    </source>
</reference>
<proteinExistence type="predicted"/>
<keyword evidence="1" id="KW-0238">DNA-binding</keyword>
<dbReference type="RefSeq" id="WP_341837288.1">
    <property type="nucleotide sequence ID" value="NZ_CP149822.1"/>
</dbReference>
<protein>
    <submittedName>
        <fullName evidence="1">MmcQ/YjbR family DNA-binding protein</fullName>
    </submittedName>
</protein>
<evidence type="ECO:0000313" key="2">
    <source>
        <dbReference type="Proteomes" id="UP001485459"/>
    </source>
</evidence>
<dbReference type="Pfam" id="PF04237">
    <property type="entry name" value="YjbR"/>
    <property type="match status" value="1"/>
</dbReference>
<organism evidence="1 2">
    <name type="scientific">Chitinophaga pollutisoli</name>
    <dbReference type="NCBI Taxonomy" id="3133966"/>
    <lineage>
        <taxon>Bacteria</taxon>
        <taxon>Pseudomonadati</taxon>
        <taxon>Bacteroidota</taxon>
        <taxon>Chitinophagia</taxon>
        <taxon>Chitinophagales</taxon>
        <taxon>Chitinophagaceae</taxon>
        <taxon>Chitinophaga</taxon>
    </lineage>
</organism>
<accession>A0ABZ2YUF1</accession>
<dbReference type="EMBL" id="CP149822">
    <property type="protein sequence ID" value="WZN42454.1"/>
    <property type="molecule type" value="Genomic_DNA"/>
</dbReference>
<dbReference type="GO" id="GO:0003677">
    <property type="term" value="F:DNA binding"/>
    <property type="evidence" value="ECO:0007669"/>
    <property type="project" value="UniProtKB-KW"/>
</dbReference>
<dbReference type="InterPro" id="IPR038056">
    <property type="entry name" value="YjbR-like_sf"/>
</dbReference>
<keyword evidence="2" id="KW-1185">Reference proteome</keyword>
<dbReference type="Gene3D" id="3.90.1150.30">
    <property type="match status" value="1"/>
</dbReference>